<organism evidence="1 2">
    <name type="scientific">Camellia sinensis</name>
    <name type="common">Tea plant</name>
    <name type="synonym">Thea sinensis</name>
    <dbReference type="NCBI Taxonomy" id="4442"/>
    <lineage>
        <taxon>Eukaryota</taxon>
        <taxon>Viridiplantae</taxon>
        <taxon>Streptophyta</taxon>
        <taxon>Embryophyta</taxon>
        <taxon>Tracheophyta</taxon>
        <taxon>Spermatophyta</taxon>
        <taxon>Magnoliopsida</taxon>
        <taxon>eudicotyledons</taxon>
        <taxon>Gunneridae</taxon>
        <taxon>Pentapetalae</taxon>
        <taxon>asterids</taxon>
        <taxon>Ericales</taxon>
        <taxon>Theaceae</taxon>
        <taxon>Camellia</taxon>
    </lineage>
</organism>
<protein>
    <submittedName>
        <fullName evidence="1">Uncharacterized protein</fullName>
    </submittedName>
</protein>
<evidence type="ECO:0000313" key="1">
    <source>
        <dbReference type="EMBL" id="KAF5934356.1"/>
    </source>
</evidence>
<evidence type="ECO:0000313" key="2">
    <source>
        <dbReference type="Proteomes" id="UP000593564"/>
    </source>
</evidence>
<dbReference type="Proteomes" id="UP000593564">
    <property type="component" value="Unassembled WGS sequence"/>
</dbReference>
<sequence length="92" mass="10847">MRDWWHEDRDMHIFVQIHCYAPFLLSVAAKRGISNFLELGTYFKNRCKQRLIGAFRWIFAQDNPDMHHPSEARQSLACTPVLLVFLVNSLIN</sequence>
<gene>
    <name evidence="1" type="ORF">HYC85_030527</name>
</gene>
<keyword evidence="2" id="KW-1185">Reference proteome</keyword>
<proteinExistence type="predicted"/>
<name>A0A7J7G514_CAMSI</name>
<comment type="caution">
    <text evidence="1">The sequence shown here is derived from an EMBL/GenBank/DDBJ whole genome shotgun (WGS) entry which is preliminary data.</text>
</comment>
<accession>A0A7J7G514</accession>
<reference evidence="1 2" key="2">
    <citation type="submission" date="2020-07" db="EMBL/GenBank/DDBJ databases">
        <title>Genome assembly of wild tea tree DASZ reveals pedigree and selection history of tea varieties.</title>
        <authorList>
            <person name="Zhang W."/>
        </authorList>
    </citation>
    <scope>NUCLEOTIDE SEQUENCE [LARGE SCALE GENOMIC DNA]</scope>
    <source>
        <strain evidence="2">cv. G240</strain>
        <tissue evidence="1">Leaf</tissue>
    </source>
</reference>
<reference evidence="2" key="1">
    <citation type="journal article" date="2020" name="Nat. Commun.">
        <title>Genome assembly of wild tea tree DASZ reveals pedigree and selection history of tea varieties.</title>
        <authorList>
            <person name="Zhang W."/>
            <person name="Zhang Y."/>
            <person name="Qiu H."/>
            <person name="Guo Y."/>
            <person name="Wan H."/>
            <person name="Zhang X."/>
            <person name="Scossa F."/>
            <person name="Alseekh S."/>
            <person name="Zhang Q."/>
            <person name="Wang P."/>
            <person name="Xu L."/>
            <person name="Schmidt M.H."/>
            <person name="Jia X."/>
            <person name="Li D."/>
            <person name="Zhu A."/>
            <person name="Guo F."/>
            <person name="Chen W."/>
            <person name="Ni D."/>
            <person name="Usadel B."/>
            <person name="Fernie A.R."/>
            <person name="Wen W."/>
        </authorList>
    </citation>
    <scope>NUCLEOTIDE SEQUENCE [LARGE SCALE GENOMIC DNA]</scope>
    <source>
        <strain evidence="2">cv. G240</strain>
    </source>
</reference>
<dbReference type="EMBL" id="JACBKZ010000014">
    <property type="protein sequence ID" value="KAF5934356.1"/>
    <property type="molecule type" value="Genomic_DNA"/>
</dbReference>
<dbReference type="AlphaFoldDB" id="A0A7J7G514"/>